<dbReference type="eggNOG" id="ENOG502ZS9Y">
    <property type="taxonomic scope" value="Bacteria"/>
</dbReference>
<evidence type="ECO:0008006" key="3">
    <source>
        <dbReference type="Google" id="ProtNLM"/>
    </source>
</evidence>
<dbReference type="EMBL" id="AWSA01000034">
    <property type="protein sequence ID" value="EWT00763.1"/>
    <property type="molecule type" value="Genomic_DNA"/>
</dbReference>
<dbReference type="AlphaFoldDB" id="W9G7G8"/>
<evidence type="ECO:0000313" key="2">
    <source>
        <dbReference type="Proteomes" id="UP000019489"/>
    </source>
</evidence>
<dbReference type="PATRIC" id="fig|1386089.3.peg.2950"/>
<proteinExistence type="predicted"/>
<protein>
    <recommendedName>
        <fullName evidence="3">DUF4235 domain-containing protein</fullName>
    </recommendedName>
</protein>
<sequence>MSIGSTLAATKLATMAASKGWKVMTGRPVPVKGDFERERTRDVVAYAALSSMLVVGARVAAERKAAEYYRQSTGHLPRGIARGDITLTDVHSYRKLRRARAKASRAVKHLSS</sequence>
<dbReference type="Proteomes" id="UP000019489">
    <property type="component" value="Unassembled WGS sequence"/>
</dbReference>
<evidence type="ECO:0000313" key="1">
    <source>
        <dbReference type="EMBL" id="EWT00763.1"/>
    </source>
</evidence>
<dbReference type="InterPro" id="IPR025329">
    <property type="entry name" value="DUF4235"/>
</dbReference>
<accession>W9G7G8</accession>
<keyword evidence="2" id="KW-1185">Reference proteome</keyword>
<comment type="caution">
    <text evidence="1">The sequence shown here is derived from an EMBL/GenBank/DDBJ whole genome shotgun (WGS) entry which is preliminary data.</text>
</comment>
<reference evidence="1 2" key="1">
    <citation type="submission" date="2013-08" db="EMBL/GenBank/DDBJ databases">
        <title>Intrasporangium oryzae NRRL B-24470.</title>
        <authorList>
            <person name="Liu H."/>
            <person name="Wang G."/>
        </authorList>
    </citation>
    <scope>NUCLEOTIDE SEQUENCE [LARGE SCALE GENOMIC DNA]</scope>
    <source>
        <strain evidence="1 2">NRRL B-24470</strain>
    </source>
</reference>
<organism evidence="1 2">
    <name type="scientific">Intrasporangium oryzae NRRL B-24470</name>
    <dbReference type="NCBI Taxonomy" id="1386089"/>
    <lineage>
        <taxon>Bacteria</taxon>
        <taxon>Bacillati</taxon>
        <taxon>Actinomycetota</taxon>
        <taxon>Actinomycetes</taxon>
        <taxon>Micrococcales</taxon>
        <taxon>Intrasporangiaceae</taxon>
        <taxon>Intrasporangium</taxon>
    </lineage>
</organism>
<gene>
    <name evidence="1" type="ORF">N865_13540</name>
</gene>
<dbReference type="Pfam" id="PF14019">
    <property type="entry name" value="DUF4235"/>
    <property type="match status" value="1"/>
</dbReference>
<name>W9G7G8_9MICO</name>